<reference evidence="2 3" key="1">
    <citation type="submission" date="2018-11" db="EMBL/GenBank/DDBJ databases">
        <title>the genome of Mesorhizobium tamadayense DSM 28320.</title>
        <authorList>
            <person name="Gao J."/>
        </authorList>
    </citation>
    <scope>NUCLEOTIDE SEQUENCE [LARGE SCALE GENOMIC DNA]</scope>
    <source>
        <strain evidence="2 3">DSM 28320</strain>
    </source>
</reference>
<dbReference type="InterPro" id="IPR002514">
    <property type="entry name" value="Transposase_8"/>
</dbReference>
<evidence type="ECO:0000313" key="3">
    <source>
        <dbReference type="Proteomes" id="UP000273786"/>
    </source>
</evidence>
<dbReference type="EMBL" id="RQXT01000049">
    <property type="protein sequence ID" value="RRH93653.1"/>
    <property type="molecule type" value="Genomic_DNA"/>
</dbReference>
<dbReference type="GO" id="GO:0006313">
    <property type="term" value="P:DNA transposition"/>
    <property type="evidence" value="ECO:0007669"/>
    <property type="project" value="InterPro"/>
</dbReference>
<gene>
    <name evidence="2" type="ORF">EH240_29085</name>
</gene>
<feature type="compositionally biased region" description="Basic and acidic residues" evidence="1">
    <location>
        <begin position="7"/>
        <end position="23"/>
    </location>
</feature>
<evidence type="ECO:0000313" key="2">
    <source>
        <dbReference type="EMBL" id="RRH93653.1"/>
    </source>
</evidence>
<dbReference type="InterPro" id="IPR010921">
    <property type="entry name" value="Trp_repressor/repl_initiator"/>
</dbReference>
<dbReference type="OrthoDB" id="7476756at2"/>
<dbReference type="Pfam" id="PF01527">
    <property type="entry name" value="HTH_Tnp_1"/>
    <property type="match status" value="1"/>
</dbReference>
<dbReference type="RefSeq" id="WP_125005039.1">
    <property type="nucleotide sequence ID" value="NZ_RQXT01000049.1"/>
</dbReference>
<proteinExistence type="predicted"/>
<dbReference type="GO" id="GO:0043565">
    <property type="term" value="F:sequence-specific DNA binding"/>
    <property type="evidence" value="ECO:0007669"/>
    <property type="project" value="InterPro"/>
</dbReference>
<dbReference type="NCBIfam" id="NF047595">
    <property type="entry name" value="IS66_ISRel24_TnpA"/>
    <property type="match status" value="1"/>
</dbReference>
<evidence type="ECO:0000256" key="1">
    <source>
        <dbReference type="SAM" id="MobiDB-lite"/>
    </source>
</evidence>
<protein>
    <recommendedName>
        <fullName evidence="4">Transposase</fullName>
    </recommendedName>
</protein>
<dbReference type="SUPFAM" id="SSF48295">
    <property type="entry name" value="TrpR-like"/>
    <property type="match status" value="1"/>
</dbReference>
<name>A0A3P3F4T0_9HYPH</name>
<dbReference type="Proteomes" id="UP000273786">
    <property type="component" value="Unassembled WGS sequence"/>
</dbReference>
<keyword evidence="3" id="KW-1185">Reference proteome</keyword>
<sequence length="155" mass="17129">MEWDDPDASHQDSHQGRHEEGHYRRVEVITGRRKRRNWTPAEKARIVAESAEPGANISAVARRWGINRGLLSVWRRHVGLVQAKAAAETTPALQFVPITIAGEERQLAHSDARKKEAPRSTGRIELEIGESRLVLTGSVDPALAAAIVGALRVPR</sequence>
<dbReference type="PANTHER" id="PTHR37936:SF3">
    <property type="entry name" value="TRANSPOSASE INSC FOR INSERTION ELEMENT IS2A-RELATED"/>
    <property type="match status" value="1"/>
</dbReference>
<dbReference type="AlphaFoldDB" id="A0A3P3F4T0"/>
<feature type="region of interest" description="Disordered" evidence="1">
    <location>
        <begin position="1"/>
        <end position="23"/>
    </location>
</feature>
<dbReference type="PANTHER" id="PTHR37936">
    <property type="entry name" value="TRANSPOSASE INSC FOR INSERTION ELEMENT IS2A-RELATED"/>
    <property type="match status" value="1"/>
</dbReference>
<evidence type="ECO:0008006" key="4">
    <source>
        <dbReference type="Google" id="ProtNLM"/>
    </source>
</evidence>
<organism evidence="2 3">
    <name type="scientific">Mesorhizobium tamadayense</name>
    <dbReference type="NCBI Taxonomy" id="425306"/>
    <lineage>
        <taxon>Bacteria</taxon>
        <taxon>Pseudomonadati</taxon>
        <taxon>Pseudomonadota</taxon>
        <taxon>Alphaproteobacteria</taxon>
        <taxon>Hyphomicrobiales</taxon>
        <taxon>Phyllobacteriaceae</taxon>
        <taxon>Mesorhizobium</taxon>
    </lineage>
</organism>
<accession>A0A3P3F4T0</accession>
<comment type="caution">
    <text evidence="2">The sequence shown here is derived from an EMBL/GenBank/DDBJ whole genome shotgun (WGS) entry which is preliminary data.</text>
</comment>
<dbReference type="GO" id="GO:0004803">
    <property type="term" value="F:transposase activity"/>
    <property type="evidence" value="ECO:0007669"/>
    <property type="project" value="InterPro"/>
</dbReference>